<evidence type="ECO:0000313" key="2">
    <source>
        <dbReference type="Proteomes" id="UP001239111"/>
    </source>
</evidence>
<protein>
    <submittedName>
        <fullName evidence="1">Uncharacterized protein</fullName>
    </submittedName>
</protein>
<sequence>MHRSPISAGQPGPSTARATAGRASSALRETARDKSSRRKSSRRIYSNKQRRHNPPIGALCDCDSCLYWESLPVNARLPHTNAQFHGLDEITGEEYSNLKNPVVCIIDSARRSEEDMRKTTFALTALPRLLNVLRALISLTPKATRKDLDSKGWNNSAEHSCRTIRGLNTFKGIIESLMVIEDTTIEDALLWMEGELPDLSELERLNQSQFHADREFLQLCAAKRLRDSQKENDDEKTSNADTDENFDLEKLFKESLSINSSPAGSVVSPSSSVSDLASFDAATGSIRPSAMRKLLFHRNYSVASGAESDFTVKRALNAIFTCPSCRDLIWPSFFQCIEGHALCGNCRRKGDTRCPVCRTRDMSWQNALLESVAHRLTFPCKYDFLGCPVMTKANEWFGHKNRCIFRPLIENQPRFSDRSC</sequence>
<dbReference type="EMBL" id="CM056743">
    <property type="protein sequence ID" value="KAJ8674139.1"/>
    <property type="molecule type" value="Genomic_DNA"/>
</dbReference>
<keyword evidence="2" id="KW-1185">Reference proteome</keyword>
<reference evidence="1" key="1">
    <citation type="submission" date="2023-04" db="EMBL/GenBank/DDBJ databases">
        <title>A chromosome-level genome assembly of the parasitoid wasp Eretmocerus hayati.</title>
        <authorList>
            <person name="Zhong Y."/>
            <person name="Liu S."/>
            <person name="Liu Y."/>
        </authorList>
    </citation>
    <scope>NUCLEOTIDE SEQUENCE</scope>
    <source>
        <strain evidence="1">ZJU_SS_LIU_2023</strain>
    </source>
</reference>
<gene>
    <name evidence="1" type="ORF">QAD02_005401</name>
</gene>
<dbReference type="Proteomes" id="UP001239111">
    <property type="component" value="Chromosome 3"/>
</dbReference>
<proteinExistence type="predicted"/>
<evidence type="ECO:0000313" key="1">
    <source>
        <dbReference type="EMBL" id="KAJ8674139.1"/>
    </source>
</evidence>
<name>A0ACC2NSA9_9HYME</name>
<comment type="caution">
    <text evidence="1">The sequence shown here is derived from an EMBL/GenBank/DDBJ whole genome shotgun (WGS) entry which is preliminary data.</text>
</comment>
<accession>A0ACC2NSA9</accession>
<organism evidence="1 2">
    <name type="scientific">Eretmocerus hayati</name>
    <dbReference type="NCBI Taxonomy" id="131215"/>
    <lineage>
        <taxon>Eukaryota</taxon>
        <taxon>Metazoa</taxon>
        <taxon>Ecdysozoa</taxon>
        <taxon>Arthropoda</taxon>
        <taxon>Hexapoda</taxon>
        <taxon>Insecta</taxon>
        <taxon>Pterygota</taxon>
        <taxon>Neoptera</taxon>
        <taxon>Endopterygota</taxon>
        <taxon>Hymenoptera</taxon>
        <taxon>Apocrita</taxon>
        <taxon>Proctotrupomorpha</taxon>
        <taxon>Chalcidoidea</taxon>
        <taxon>Aphelinidae</taxon>
        <taxon>Aphelininae</taxon>
        <taxon>Eretmocerus</taxon>
    </lineage>
</organism>